<comment type="caution">
    <text evidence="1">The sequence shown here is derived from an EMBL/GenBank/DDBJ whole genome shotgun (WGS) entry which is preliminary data.</text>
</comment>
<gene>
    <name evidence="1" type="ORF">GCM10022386_12520</name>
</gene>
<reference evidence="2" key="1">
    <citation type="journal article" date="2019" name="Int. J. Syst. Evol. Microbiol.">
        <title>The Global Catalogue of Microorganisms (GCM) 10K type strain sequencing project: providing services to taxonomists for standard genome sequencing and annotation.</title>
        <authorList>
            <consortium name="The Broad Institute Genomics Platform"/>
            <consortium name="The Broad Institute Genome Sequencing Center for Infectious Disease"/>
            <person name="Wu L."/>
            <person name="Ma J."/>
        </authorList>
    </citation>
    <scope>NUCLEOTIDE SEQUENCE [LARGE SCALE GENOMIC DNA]</scope>
    <source>
        <strain evidence="2">JCM 17064</strain>
    </source>
</reference>
<keyword evidence="2" id="KW-1185">Reference proteome</keyword>
<dbReference type="EMBL" id="BAABCR010000014">
    <property type="protein sequence ID" value="GAA4030150.1"/>
    <property type="molecule type" value="Genomic_DNA"/>
</dbReference>
<protein>
    <submittedName>
        <fullName evidence="1">Uncharacterized protein</fullName>
    </submittedName>
</protein>
<name>A0ABP7TRG7_9FLAO</name>
<accession>A0ABP7TRG7</accession>
<dbReference type="Proteomes" id="UP001500968">
    <property type="component" value="Unassembled WGS sequence"/>
</dbReference>
<evidence type="ECO:0000313" key="1">
    <source>
        <dbReference type="EMBL" id="GAA4030150.1"/>
    </source>
</evidence>
<organism evidence="1 2">
    <name type="scientific">Flavobacterium cheonhonense</name>
    <dbReference type="NCBI Taxonomy" id="706185"/>
    <lineage>
        <taxon>Bacteria</taxon>
        <taxon>Pseudomonadati</taxon>
        <taxon>Bacteroidota</taxon>
        <taxon>Flavobacteriia</taxon>
        <taxon>Flavobacteriales</taxon>
        <taxon>Flavobacteriaceae</taxon>
        <taxon>Flavobacterium</taxon>
    </lineage>
</organism>
<sequence>MDLLFFKCSKKLTLPNNFVFMSRLIKLIWDFRGPAAAKTAEHHEIHLKEYIAIEKLPITITGFESKNEMHAIAFIVVNDEQMIPMRDALKPHRGELYIP</sequence>
<evidence type="ECO:0000313" key="2">
    <source>
        <dbReference type="Proteomes" id="UP001500968"/>
    </source>
</evidence>
<proteinExistence type="predicted"/>